<dbReference type="RefSeq" id="XP_024736363.1">
    <property type="nucleotide sequence ID" value="XM_024880346.1"/>
</dbReference>
<keyword evidence="3" id="KW-1185">Reference proteome</keyword>
<evidence type="ECO:0000313" key="3">
    <source>
        <dbReference type="Proteomes" id="UP000235371"/>
    </source>
</evidence>
<dbReference type="EMBL" id="KZ613816">
    <property type="protein sequence ID" value="PMD59459.1"/>
    <property type="molecule type" value="Genomic_DNA"/>
</dbReference>
<dbReference type="Proteomes" id="UP000235371">
    <property type="component" value="Unassembled WGS sequence"/>
</dbReference>
<dbReference type="AlphaFoldDB" id="A0A2J6T8U9"/>
<protein>
    <submittedName>
        <fullName evidence="2">Uncharacterized protein</fullName>
    </submittedName>
</protein>
<dbReference type="GeneID" id="36588423"/>
<dbReference type="InParanoid" id="A0A2J6T8U9"/>
<accession>A0A2J6T8U9</accession>
<sequence>MSQLRRTRNYHEAILLSHKVKNDQAGVHPQANGDNGSRCGNHANNNNPWAVRSRIYGQLLDVSLPAHLERYRLRGFQAGENDGLGMLFMPSLRRTSTLLHLTRCLLSKPSPQNRLSRNVAKRAIGLSATRLRRLRRLRWCPSRSRIRGRSTVPAVDQILGWDWMILFKQWSSRLVAAEREG</sequence>
<gene>
    <name evidence="2" type="ORF">K444DRAFT_613418</name>
</gene>
<feature type="region of interest" description="Disordered" evidence="1">
    <location>
        <begin position="22"/>
        <end position="44"/>
    </location>
</feature>
<name>A0A2J6T8U9_9HELO</name>
<evidence type="ECO:0000313" key="2">
    <source>
        <dbReference type="EMBL" id="PMD59459.1"/>
    </source>
</evidence>
<proteinExistence type="predicted"/>
<organism evidence="2 3">
    <name type="scientific">Hyaloscypha bicolor E</name>
    <dbReference type="NCBI Taxonomy" id="1095630"/>
    <lineage>
        <taxon>Eukaryota</taxon>
        <taxon>Fungi</taxon>
        <taxon>Dikarya</taxon>
        <taxon>Ascomycota</taxon>
        <taxon>Pezizomycotina</taxon>
        <taxon>Leotiomycetes</taxon>
        <taxon>Helotiales</taxon>
        <taxon>Hyaloscyphaceae</taxon>
        <taxon>Hyaloscypha</taxon>
        <taxon>Hyaloscypha bicolor</taxon>
    </lineage>
</organism>
<reference evidence="2 3" key="1">
    <citation type="submission" date="2016-04" db="EMBL/GenBank/DDBJ databases">
        <title>A degradative enzymes factory behind the ericoid mycorrhizal symbiosis.</title>
        <authorList>
            <consortium name="DOE Joint Genome Institute"/>
            <person name="Martino E."/>
            <person name="Morin E."/>
            <person name="Grelet G."/>
            <person name="Kuo A."/>
            <person name="Kohler A."/>
            <person name="Daghino S."/>
            <person name="Barry K."/>
            <person name="Choi C."/>
            <person name="Cichocki N."/>
            <person name="Clum A."/>
            <person name="Copeland A."/>
            <person name="Hainaut M."/>
            <person name="Haridas S."/>
            <person name="Labutti K."/>
            <person name="Lindquist E."/>
            <person name="Lipzen A."/>
            <person name="Khouja H.-R."/>
            <person name="Murat C."/>
            <person name="Ohm R."/>
            <person name="Olson A."/>
            <person name="Spatafora J."/>
            <person name="Veneault-Fourrey C."/>
            <person name="Henrissat B."/>
            <person name="Grigoriev I."/>
            <person name="Martin F."/>
            <person name="Perotto S."/>
        </authorList>
    </citation>
    <scope>NUCLEOTIDE SEQUENCE [LARGE SCALE GENOMIC DNA]</scope>
    <source>
        <strain evidence="2 3">E</strain>
    </source>
</reference>
<evidence type="ECO:0000256" key="1">
    <source>
        <dbReference type="SAM" id="MobiDB-lite"/>
    </source>
</evidence>